<dbReference type="Pfam" id="PF09962">
    <property type="entry name" value="DUF2196"/>
    <property type="match status" value="1"/>
</dbReference>
<evidence type="ECO:0000259" key="2">
    <source>
        <dbReference type="PROSITE" id="PS50030"/>
    </source>
</evidence>
<feature type="domain" description="UBA" evidence="2">
    <location>
        <begin position="377"/>
        <end position="417"/>
    </location>
</feature>
<feature type="compositionally biased region" description="Basic residues" evidence="1">
    <location>
        <begin position="220"/>
        <end position="237"/>
    </location>
</feature>
<sequence length="417" mass="44971">VESYYSEVLLETKYSRSTSDYSGVLRSIGVIRSNSEFFRSTEKYSGNTPEYCGVQKSTSEYGGVLVSDSLSCLSKSGCCSTDYPCSLLGRPAPTLMLQRILLVASAAFASSPHNKLLGVQGFVTPTRLHSTIACQKLTSHLSAREGGGSGGRGGRGRGGRKGRGGRGRGRNDRGERRSAPPTSGDSAEGDKETESLKPTLSYRERWFQAHPNYNMDRNNNRRGRKNGNRSGGGRRGRTPPPGLPSPGHPGRNCHRDAISFGNKVYVVKKEDQQSGRETSGTVSRLLTNSRYHPRGIKVMLDGGIVGRVTRFDDGGDLNLSGTNINNPNDASNASDEEDAYNATSSKTQTLADFLPSMGSNNHADANSMTHEHPSSSEANTDALATLAGMGFDKEKGNQALQMFDNDVERAANYLLNE</sequence>
<keyword evidence="4" id="KW-1185">Reference proteome</keyword>
<dbReference type="PROSITE" id="PS50030">
    <property type="entry name" value="UBA"/>
    <property type="match status" value="1"/>
</dbReference>
<organism evidence="3 4">
    <name type="scientific">Skeletonema marinoi</name>
    <dbReference type="NCBI Taxonomy" id="267567"/>
    <lineage>
        <taxon>Eukaryota</taxon>
        <taxon>Sar</taxon>
        <taxon>Stramenopiles</taxon>
        <taxon>Ochrophyta</taxon>
        <taxon>Bacillariophyta</taxon>
        <taxon>Coscinodiscophyceae</taxon>
        <taxon>Thalassiosirophycidae</taxon>
        <taxon>Thalassiosirales</taxon>
        <taxon>Skeletonemataceae</taxon>
        <taxon>Skeletonema</taxon>
        <taxon>Skeletonema marinoi-dohrnii complex</taxon>
    </lineage>
</organism>
<proteinExistence type="predicted"/>
<dbReference type="AlphaFoldDB" id="A0AAD9DA15"/>
<dbReference type="PANTHER" id="PTHR40069:SF1">
    <property type="entry name" value="YWBE PROTEIN"/>
    <property type="match status" value="1"/>
</dbReference>
<dbReference type="SMART" id="SM00165">
    <property type="entry name" value="UBA"/>
    <property type="match status" value="1"/>
</dbReference>
<feature type="compositionally biased region" description="Basic and acidic residues" evidence="1">
    <location>
        <begin position="169"/>
        <end position="178"/>
    </location>
</feature>
<dbReference type="InterPro" id="IPR019240">
    <property type="entry name" value="DUF2196"/>
</dbReference>
<feature type="compositionally biased region" description="Basic residues" evidence="1">
    <location>
        <begin position="154"/>
        <end position="168"/>
    </location>
</feature>
<comment type="caution">
    <text evidence="3">The sequence shown here is derived from an EMBL/GenBank/DDBJ whole genome shotgun (WGS) entry which is preliminary data.</text>
</comment>
<dbReference type="Pfam" id="PF00627">
    <property type="entry name" value="UBA"/>
    <property type="match status" value="1"/>
</dbReference>
<dbReference type="EMBL" id="JATAAI010000021">
    <property type="protein sequence ID" value="KAK1738283.1"/>
    <property type="molecule type" value="Genomic_DNA"/>
</dbReference>
<protein>
    <submittedName>
        <fullName evidence="3">DUF2196 domain-containing protein</fullName>
    </submittedName>
</protein>
<evidence type="ECO:0000313" key="3">
    <source>
        <dbReference type="EMBL" id="KAK1738283.1"/>
    </source>
</evidence>
<dbReference type="PANTHER" id="PTHR40069">
    <property type="entry name" value="YWBE PROTEIN"/>
    <property type="match status" value="1"/>
</dbReference>
<dbReference type="Proteomes" id="UP001224775">
    <property type="component" value="Unassembled WGS sequence"/>
</dbReference>
<gene>
    <name evidence="3" type="ORF">QTG54_010952</name>
</gene>
<feature type="compositionally biased region" description="Polar residues" evidence="1">
    <location>
        <begin position="319"/>
        <end position="333"/>
    </location>
</feature>
<dbReference type="SUPFAM" id="SSF46934">
    <property type="entry name" value="UBA-like"/>
    <property type="match status" value="1"/>
</dbReference>
<feature type="non-terminal residue" evidence="3">
    <location>
        <position position="1"/>
    </location>
</feature>
<feature type="region of interest" description="Disordered" evidence="1">
    <location>
        <begin position="315"/>
        <end position="336"/>
    </location>
</feature>
<reference evidence="3" key="1">
    <citation type="submission" date="2023-06" db="EMBL/GenBank/DDBJ databases">
        <title>Survivors Of The Sea: Transcriptome response of Skeletonema marinoi to long-term dormancy.</title>
        <authorList>
            <person name="Pinder M.I.M."/>
            <person name="Kourtchenko O."/>
            <person name="Robertson E.K."/>
            <person name="Larsson T."/>
            <person name="Maumus F."/>
            <person name="Osuna-Cruz C.M."/>
            <person name="Vancaester E."/>
            <person name="Stenow R."/>
            <person name="Vandepoele K."/>
            <person name="Ploug H."/>
            <person name="Bruchert V."/>
            <person name="Godhe A."/>
            <person name="Topel M."/>
        </authorList>
    </citation>
    <scope>NUCLEOTIDE SEQUENCE</scope>
    <source>
        <strain evidence="3">R05AC</strain>
    </source>
</reference>
<evidence type="ECO:0000313" key="4">
    <source>
        <dbReference type="Proteomes" id="UP001224775"/>
    </source>
</evidence>
<name>A0AAD9DA15_9STRA</name>
<evidence type="ECO:0000256" key="1">
    <source>
        <dbReference type="SAM" id="MobiDB-lite"/>
    </source>
</evidence>
<dbReference type="InterPro" id="IPR015940">
    <property type="entry name" value="UBA"/>
</dbReference>
<dbReference type="NCBIfam" id="TIGR03833">
    <property type="entry name" value="YwbE family protein"/>
    <property type="match status" value="1"/>
</dbReference>
<dbReference type="InterPro" id="IPR009060">
    <property type="entry name" value="UBA-like_sf"/>
</dbReference>
<feature type="compositionally biased region" description="Pro residues" evidence="1">
    <location>
        <begin position="238"/>
        <end position="247"/>
    </location>
</feature>
<accession>A0AAD9DA15</accession>
<dbReference type="Gene3D" id="1.10.8.10">
    <property type="entry name" value="DNA helicase RuvA subunit, C-terminal domain"/>
    <property type="match status" value="1"/>
</dbReference>
<feature type="region of interest" description="Disordered" evidence="1">
    <location>
        <begin position="139"/>
        <end position="256"/>
    </location>
</feature>
<feature type="region of interest" description="Disordered" evidence="1">
    <location>
        <begin position="359"/>
        <end position="378"/>
    </location>
</feature>
<feature type="compositionally biased region" description="Polar residues" evidence="1">
    <location>
        <begin position="359"/>
        <end position="368"/>
    </location>
</feature>